<accession>A0A1H0AV25</accession>
<dbReference type="AlphaFoldDB" id="A0A1H0AV25"/>
<dbReference type="STRING" id="146817.SAMN04488502_1238"/>
<gene>
    <name evidence="1" type="ORF">SAMN04488502_1238</name>
</gene>
<dbReference type="RefSeq" id="WP_092075157.1">
    <property type="nucleotide sequence ID" value="NZ_FNHB01000023.1"/>
</dbReference>
<name>A0A1H0AV25_9FIRM</name>
<keyword evidence="2" id="KW-1185">Reference proteome</keyword>
<dbReference type="OrthoDB" id="9926150at2"/>
<evidence type="ECO:0000313" key="1">
    <source>
        <dbReference type="EMBL" id="SDN37006.1"/>
    </source>
</evidence>
<dbReference type="Proteomes" id="UP000214880">
    <property type="component" value="Unassembled WGS sequence"/>
</dbReference>
<proteinExistence type="predicted"/>
<dbReference type="EMBL" id="FNHB01000023">
    <property type="protein sequence ID" value="SDN37006.1"/>
    <property type="molecule type" value="Genomic_DNA"/>
</dbReference>
<protein>
    <submittedName>
        <fullName evidence="1">Uncharacterized protein</fullName>
    </submittedName>
</protein>
<sequence length="91" mass="10887">MSLTSQWLQELKVSEEQLQEIIRKLQPVIDRYQQRAPYDVIEERLINYGFTKFDAQKAMAVLYARTVLTETINAWDYRPFKLVKYMQLLGL</sequence>
<reference evidence="1 2" key="1">
    <citation type="submission" date="2016-10" db="EMBL/GenBank/DDBJ databases">
        <authorList>
            <person name="de Groot N.N."/>
        </authorList>
    </citation>
    <scope>NUCLEOTIDE SEQUENCE [LARGE SCALE GENOMIC DNA]</scope>
    <source>
        <strain evidence="1 2">DSM 1736</strain>
    </source>
</reference>
<evidence type="ECO:0000313" key="2">
    <source>
        <dbReference type="Proteomes" id="UP000214880"/>
    </source>
</evidence>
<organism evidence="1 2">
    <name type="scientific">Dendrosporobacter quercicolus</name>
    <dbReference type="NCBI Taxonomy" id="146817"/>
    <lineage>
        <taxon>Bacteria</taxon>
        <taxon>Bacillati</taxon>
        <taxon>Bacillota</taxon>
        <taxon>Negativicutes</taxon>
        <taxon>Selenomonadales</taxon>
        <taxon>Sporomusaceae</taxon>
        <taxon>Dendrosporobacter</taxon>
    </lineage>
</organism>